<dbReference type="Pfam" id="PF03098">
    <property type="entry name" value="An_peroxidase"/>
    <property type="match status" value="1"/>
</dbReference>
<keyword evidence="4 7" id="KW-0732">Signal</keyword>
<dbReference type="Gene3D" id="1.10.640.10">
    <property type="entry name" value="Haem peroxidase domain superfamily, animal type"/>
    <property type="match status" value="1"/>
</dbReference>
<dbReference type="GO" id="GO:0020037">
    <property type="term" value="F:heme binding"/>
    <property type="evidence" value="ECO:0007669"/>
    <property type="project" value="InterPro"/>
</dbReference>
<dbReference type="GO" id="GO:0004601">
    <property type="term" value="F:peroxidase activity"/>
    <property type="evidence" value="ECO:0007669"/>
    <property type="project" value="UniProtKB-KW"/>
</dbReference>
<dbReference type="PRINTS" id="PR00457">
    <property type="entry name" value="ANPEROXIDASE"/>
</dbReference>
<keyword evidence="9" id="KW-1185">Reference proteome</keyword>
<dbReference type="PROSITE" id="PS50292">
    <property type="entry name" value="PEROXIDASE_3"/>
    <property type="match status" value="1"/>
</dbReference>
<dbReference type="FunFam" id="1.10.640.10:FF:000003">
    <property type="entry name" value="chorion peroxidase"/>
    <property type="match status" value="1"/>
</dbReference>
<evidence type="ECO:0008006" key="10">
    <source>
        <dbReference type="Google" id="ProtNLM"/>
    </source>
</evidence>
<evidence type="ECO:0000256" key="1">
    <source>
        <dbReference type="ARBA" id="ARBA00004613"/>
    </source>
</evidence>
<sequence>MECALGFELAVFSLLIHPVVNVDTQHSHQNPLLTPLLKSQPEHSHDVPSSIGKTCTTSSYGPGTCLVPSLCGAWFGVFSGNPDFKCETDSGKEGICCPLGDPNLKSNVIEVFGDEPVLRNNFDIRKVEKVELNEASEKAAVEFRRMQERAEALIRKGFRLNGTEPSSFHATFFRRRNPETLAEGERAFRSILAATNVAKRLNLSPNEAGIGLRQFSLIETSLADVCRGNVTCDPDAFFRTFDASCTNLEFPDWGRTNTPFNRALFPVYEDGIFTPRVKSANGNPLPSARKISAAFIPERNRPLNGITLLTVVFGQFVDHDITLGAIFSGPNNAMISCCTEDNRLIRDPNFLHHACFPIPVPLDDPFYAQFNVECLNFVRALPAQNVRCTSGFAQQINQINHVLDASVIYGSSEAEAKLIRGPGGKMLVTEVAGWDEVLLPQDRTPDEEECGNPEIGEFCFRAGEGRVNEQIVLTIVHTLFIREHNRIVDELKRINPKWDSDRLYFETRRIVNAQLQHIIYNEWLPLIIGAKAMFELGITPLVQGFSDLFDDSVNPTSSSEFVIAFRFGHTLLQGNYELLSERLSIVQDIPLRLVQNNPVALYRKGVLEGLLRGLVTEKSQTFDNSFTDAVQNFLFAMDKPFGLDLIALNIQRGRDHALPPYNAYREFCHRDKAKSFEDLLDSMSPEAVEVLKRAYDSVDDIDFFIGGVSENPVPGAIVGPTFVCIIGDYFARAKKGDRFFYDLGNQRHSFTPAQLNELRKVTMARIICNNVKRIRFLQPLVFYEASNVNNIVACDSYEIPVMNIEPWLEF</sequence>
<evidence type="ECO:0000256" key="3">
    <source>
        <dbReference type="ARBA" id="ARBA00022559"/>
    </source>
</evidence>
<evidence type="ECO:0000256" key="7">
    <source>
        <dbReference type="SAM" id="SignalP"/>
    </source>
</evidence>
<dbReference type="PANTHER" id="PTHR11475">
    <property type="entry name" value="OXIDASE/PEROXIDASE"/>
    <property type="match status" value="1"/>
</dbReference>
<feature type="chain" id="PRO_5036209952" description="Chorion peroxidase" evidence="7">
    <location>
        <begin position="22"/>
        <end position="810"/>
    </location>
</feature>
<keyword evidence="2" id="KW-0964">Secreted</keyword>
<keyword evidence="3" id="KW-0560">Oxidoreductase</keyword>
<dbReference type="GO" id="GO:0046872">
    <property type="term" value="F:metal ion binding"/>
    <property type="evidence" value="ECO:0007669"/>
    <property type="project" value="UniProtKB-KW"/>
</dbReference>
<dbReference type="GO" id="GO:0006979">
    <property type="term" value="P:response to oxidative stress"/>
    <property type="evidence" value="ECO:0007669"/>
    <property type="project" value="InterPro"/>
</dbReference>
<keyword evidence="3" id="KW-0575">Peroxidase</keyword>
<dbReference type="InterPro" id="IPR019791">
    <property type="entry name" value="Haem_peroxidase_animal"/>
</dbReference>
<dbReference type="CDD" id="cd09823">
    <property type="entry name" value="peroxinectin_like"/>
    <property type="match status" value="1"/>
</dbReference>
<accession>A0A7R9BD53</accession>
<dbReference type="Proteomes" id="UP000678499">
    <property type="component" value="Unassembled WGS sequence"/>
</dbReference>
<evidence type="ECO:0000313" key="8">
    <source>
        <dbReference type="EMBL" id="CAD7273018.1"/>
    </source>
</evidence>
<keyword evidence="5" id="KW-0325">Glycoprotein</keyword>
<reference evidence="8" key="1">
    <citation type="submission" date="2020-11" db="EMBL/GenBank/DDBJ databases">
        <authorList>
            <person name="Tran Van P."/>
        </authorList>
    </citation>
    <scope>NUCLEOTIDE SEQUENCE</scope>
</reference>
<evidence type="ECO:0000256" key="2">
    <source>
        <dbReference type="ARBA" id="ARBA00022525"/>
    </source>
</evidence>
<evidence type="ECO:0000256" key="5">
    <source>
        <dbReference type="ARBA" id="ARBA00023180"/>
    </source>
</evidence>
<name>A0A7R9BD53_9CRUS</name>
<dbReference type="PANTHER" id="PTHR11475:SF4">
    <property type="entry name" value="CHORION PEROXIDASE"/>
    <property type="match status" value="1"/>
</dbReference>
<proteinExistence type="predicted"/>
<dbReference type="GO" id="GO:0005576">
    <property type="term" value="C:extracellular region"/>
    <property type="evidence" value="ECO:0007669"/>
    <property type="project" value="UniProtKB-SubCell"/>
</dbReference>
<organism evidence="8">
    <name type="scientific">Notodromas monacha</name>
    <dbReference type="NCBI Taxonomy" id="399045"/>
    <lineage>
        <taxon>Eukaryota</taxon>
        <taxon>Metazoa</taxon>
        <taxon>Ecdysozoa</taxon>
        <taxon>Arthropoda</taxon>
        <taxon>Crustacea</taxon>
        <taxon>Oligostraca</taxon>
        <taxon>Ostracoda</taxon>
        <taxon>Podocopa</taxon>
        <taxon>Podocopida</taxon>
        <taxon>Cypridocopina</taxon>
        <taxon>Cypridoidea</taxon>
        <taxon>Cyprididae</taxon>
        <taxon>Notodromas</taxon>
    </lineage>
</organism>
<dbReference type="InterPro" id="IPR010255">
    <property type="entry name" value="Haem_peroxidase_sf"/>
</dbReference>
<evidence type="ECO:0000313" key="9">
    <source>
        <dbReference type="Proteomes" id="UP000678499"/>
    </source>
</evidence>
<gene>
    <name evidence="8" type="ORF">NMOB1V02_LOCUS926</name>
</gene>
<keyword evidence="6" id="KW-0408">Iron</keyword>
<feature type="signal peptide" evidence="7">
    <location>
        <begin position="1"/>
        <end position="21"/>
    </location>
</feature>
<evidence type="ECO:0000256" key="4">
    <source>
        <dbReference type="ARBA" id="ARBA00022729"/>
    </source>
</evidence>
<evidence type="ECO:0000256" key="6">
    <source>
        <dbReference type="PIRSR" id="PIRSR619791-2"/>
    </source>
</evidence>
<dbReference type="EMBL" id="OA882119">
    <property type="protein sequence ID" value="CAD7273018.1"/>
    <property type="molecule type" value="Genomic_DNA"/>
</dbReference>
<keyword evidence="6" id="KW-0349">Heme</keyword>
<keyword evidence="6" id="KW-0479">Metal-binding</keyword>
<dbReference type="SUPFAM" id="SSF48113">
    <property type="entry name" value="Heme-dependent peroxidases"/>
    <property type="match status" value="1"/>
</dbReference>
<dbReference type="EMBL" id="CAJPEX010000082">
    <property type="protein sequence ID" value="CAG0913170.1"/>
    <property type="molecule type" value="Genomic_DNA"/>
</dbReference>
<comment type="subcellular location">
    <subcellularLocation>
        <location evidence="1">Secreted</location>
    </subcellularLocation>
</comment>
<dbReference type="InterPro" id="IPR037120">
    <property type="entry name" value="Haem_peroxidase_sf_animal"/>
</dbReference>
<feature type="binding site" description="axial binding residue" evidence="6">
    <location>
        <position position="569"/>
    </location>
    <ligand>
        <name>heme b</name>
        <dbReference type="ChEBI" id="CHEBI:60344"/>
    </ligand>
    <ligandPart>
        <name>Fe</name>
        <dbReference type="ChEBI" id="CHEBI:18248"/>
    </ligandPart>
</feature>
<protein>
    <recommendedName>
        <fullName evidence="10">Chorion peroxidase</fullName>
    </recommendedName>
</protein>
<dbReference type="OrthoDB" id="6505174at2759"/>
<dbReference type="AlphaFoldDB" id="A0A7R9BD53"/>